<accession>A0ABY0QMH0</accession>
<dbReference type="Proteomes" id="UP000198811">
    <property type="component" value="Unassembled WGS sequence"/>
</dbReference>
<evidence type="ECO:0000256" key="2">
    <source>
        <dbReference type="SAM" id="SignalP"/>
    </source>
</evidence>
<feature type="signal peptide" evidence="2">
    <location>
        <begin position="1"/>
        <end position="26"/>
    </location>
</feature>
<feature type="chain" id="PRO_5045660032" description="Lipoprotein" evidence="2">
    <location>
        <begin position="27"/>
        <end position="132"/>
    </location>
</feature>
<reference evidence="3 4" key="1">
    <citation type="submission" date="2016-10" db="EMBL/GenBank/DDBJ databases">
        <authorList>
            <person name="Varghese N."/>
            <person name="Submissions S."/>
        </authorList>
    </citation>
    <scope>NUCLEOTIDE SEQUENCE [LARGE SCALE GENOMIC DNA]</scope>
    <source>
        <strain evidence="3 4">NLAE-zl-C224</strain>
    </source>
</reference>
<protein>
    <recommendedName>
        <fullName evidence="5">Lipoprotein</fullName>
    </recommendedName>
</protein>
<evidence type="ECO:0000256" key="1">
    <source>
        <dbReference type="SAM" id="MobiDB-lite"/>
    </source>
</evidence>
<sequence>MKNKKSVSLIIIILSLLILVACTNNNQENQSSVEETEQNQQSKNNQNKVDTTDNHEDELTFTGIIDEINGEVALVSIEKGVILNSGSKVGVDLSVANDKTFQIGNKVKVGYDGIVRETHPLSINTTFVELIE</sequence>
<organism evidence="3 4">
    <name type="scientific">Clostridium cochlearium</name>
    <dbReference type="NCBI Taxonomy" id="1494"/>
    <lineage>
        <taxon>Bacteria</taxon>
        <taxon>Bacillati</taxon>
        <taxon>Bacillota</taxon>
        <taxon>Clostridia</taxon>
        <taxon>Eubacteriales</taxon>
        <taxon>Clostridiaceae</taxon>
        <taxon>Clostridium</taxon>
    </lineage>
</organism>
<evidence type="ECO:0000313" key="3">
    <source>
        <dbReference type="EMBL" id="SDL25578.1"/>
    </source>
</evidence>
<evidence type="ECO:0008006" key="5">
    <source>
        <dbReference type="Google" id="ProtNLM"/>
    </source>
</evidence>
<feature type="compositionally biased region" description="Low complexity" evidence="1">
    <location>
        <begin position="30"/>
        <end position="48"/>
    </location>
</feature>
<dbReference type="EMBL" id="FNGL01000014">
    <property type="protein sequence ID" value="SDL25578.1"/>
    <property type="molecule type" value="Genomic_DNA"/>
</dbReference>
<keyword evidence="2" id="KW-0732">Signal</keyword>
<gene>
    <name evidence="3" type="ORF">SAMN05216497_11447</name>
</gene>
<evidence type="ECO:0000313" key="4">
    <source>
        <dbReference type="Proteomes" id="UP000198811"/>
    </source>
</evidence>
<dbReference type="RefSeq" id="WP_089866607.1">
    <property type="nucleotide sequence ID" value="NZ_FNGL01000014.1"/>
</dbReference>
<proteinExistence type="predicted"/>
<comment type="caution">
    <text evidence="3">The sequence shown here is derived from an EMBL/GenBank/DDBJ whole genome shotgun (WGS) entry which is preliminary data.</text>
</comment>
<dbReference type="PROSITE" id="PS51257">
    <property type="entry name" value="PROKAR_LIPOPROTEIN"/>
    <property type="match status" value="1"/>
</dbReference>
<keyword evidence="4" id="KW-1185">Reference proteome</keyword>
<name>A0ABY0QMH0_CLOCO</name>
<feature type="region of interest" description="Disordered" evidence="1">
    <location>
        <begin position="30"/>
        <end position="55"/>
    </location>
</feature>